<proteinExistence type="predicted"/>
<organism evidence="1 2">
    <name type="scientific">Melipona quadrifasciata</name>
    <dbReference type="NCBI Taxonomy" id="166423"/>
    <lineage>
        <taxon>Eukaryota</taxon>
        <taxon>Metazoa</taxon>
        <taxon>Ecdysozoa</taxon>
        <taxon>Arthropoda</taxon>
        <taxon>Hexapoda</taxon>
        <taxon>Insecta</taxon>
        <taxon>Pterygota</taxon>
        <taxon>Neoptera</taxon>
        <taxon>Endopterygota</taxon>
        <taxon>Hymenoptera</taxon>
        <taxon>Apocrita</taxon>
        <taxon>Aculeata</taxon>
        <taxon>Apoidea</taxon>
        <taxon>Anthophila</taxon>
        <taxon>Apidae</taxon>
        <taxon>Melipona</taxon>
    </lineage>
</organism>
<dbReference type="EMBL" id="KQ435922">
    <property type="protein sequence ID" value="KOX68487.1"/>
    <property type="molecule type" value="Genomic_DNA"/>
</dbReference>
<evidence type="ECO:0000313" key="2">
    <source>
        <dbReference type="Proteomes" id="UP000053105"/>
    </source>
</evidence>
<name>A0A0M8ZPV5_9HYME</name>
<dbReference type="AlphaFoldDB" id="A0A0M8ZPV5"/>
<protein>
    <submittedName>
        <fullName evidence="1">Uncharacterized protein</fullName>
    </submittedName>
</protein>
<evidence type="ECO:0000313" key="1">
    <source>
        <dbReference type="EMBL" id="KOX68487.1"/>
    </source>
</evidence>
<dbReference type="Proteomes" id="UP000053105">
    <property type="component" value="Unassembled WGS sequence"/>
</dbReference>
<sequence length="192" mass="22840">MRDKKTWDITTFHWNRQNSLFSCDVHCEYMPCKIHVQLNKVIDNTLLYGYIYRWSDMMNMDMMNMDIDTNVEYNVVDLYKLRWREVLIMQARFFQNECTLSLYFLYTSSDLFETSTAGSQQSMMSYRRVQKKKKAMNCRIRFGHSLWSANQSPAQGFDISRYANRFMETNFITESNTSSSGAMLMQRKLAIG</sequence>
<reference evidence="1 2" key="1">
    <citation type="submission" date="2015-07" db="EMBL/GenBank/DDBJ databases">
        <title>The genome of Melipona quadrifasciata.</title>
        <authorList>
            <person name="Pan H."/>
            <person name="Kapheim K."/>
        </authorList>
    </citation>
    <scope>NUCLEOTIDE SEQUENCE [LARGE SCALE GENOMIC DNA]</scope>
    <source>
        <strain evidence="1">0111107301</strain>
        <tissue evidence="1">Whole body</tissue>
    </source>
</reference>
<gene>
    <name evidence="1" type="ORF">WN51_03973</name>
</gene>
<keyword evidence="2" id="KW-1185">Reference proteome</keyword>
<accession>A0A0M8ZPV5</accession>